<evidence type="ECO:0000313" key="3">
    <source>
        <dbReference type="EMBL" id="POA10324.1"/>
    </source>
</evidence>
<dbReference type="PROSITE" id="PS50893">
    <property type="entry name" value="ABC_TRANSPORTER_2"/>
    <property type="match status" value="1"/>
</dbReference>
<dbReference type="InterPro" id="IPR053989">
    <property type="entry name" value="TagH_SH3-like"/>
</dbReference>
<dbReference type="SUPFAM" id="SSF52540">
    <property type="entry name" value="P-loop containing nucleoside triphosphate hydrolases"/>
    <property type="match status" value="1"/>
</dbReference>
<comment type="caution">
    <text evidence="3">The sequence shown here is derived from an EMBL/GenBank/DDBJ whole genome shotgun (WGS) entry which is preliminary data.</text>
</comment>
<dbReference type="OrthoDB" id="2385601at2"/>
<dbReference type="AlphaFoldDB" id="A0A2K4FG45"/>
<reference evidence="3 4" key="1">
    <citation type="submission" date="2017-08" db="EMBL/GenBank/DDBJ databases">
        <title>Draft genome sequences of 64 type strains of genus Staph aureus.</title>
        <authorList>
            <person name="Cole K."/>
            <person name="Golubchik T."/>
            <person name="Russell J."/>
            <person name="Foster D."/>
            <person name="Llewelyn M."/>
            <person name="Wilson D."/>
            <person name="Crook D."/>
            <person name="Paul J."/>
        </authorList>
    </citation>
    <scope>NUCLEOTIDE SEQUENCE [LARGE SCALE GENOMIC DNA]</scope>
    <source>
        <strain evidence="3 4">DSM 29875</strain>
    </source>
</reference>
<evidence type="ECO:0000313" key="4">
    <source>
        <dbReference type="Proteomes" id="UP000242712"/>
    </source>
</evidence>
<accession>A0A2K4FG45</accession>
<dbReference type="GO" id="GO:0016887">
    <property type="term" value="F:ATP hydrolysis activity"/>
    <property type="evidence" value="ECO:0007669"/>
    <property type="project" value="InterPro"/>
</dbReference>
<dbReference type="GeneID" id="98297934"/>
<keyword evidence="3" id="KW-0067">ATP-binding</keyword>
<name>A0A2K4FG45_9STAP</name>
<keyword evidence="1" id="KW-1133">Transmembrane helix</keyword>
<organism evidence="3 4">
    <name type="scientific">Staphylococcus argensis</name>
    <dbReference type="NCBI Taxonomy" id="1607738"/>
    <lineage>
        <taxon>Bacteria</taxon>
        <taxon>Bacillati</taxon>
        <taxon>Bacillota</taxon>
        <taxon>Bacilli</taxon>
        <taxon>Bacillales</taxon>
        <taxon>Staphylococcaceae</taxon>
        <taxon>Staphylococcus</taxon>
    </lineage>
</organism>
<keyword evidence="3" id="KW-0547">Nucleotide-binding</keyword>
<dbReference type="InterPro" id="IPR050683">
    <property type="entry name" value="Bact_Polysacc_Export_ATP-bd"/>
</dbReference>
<dbReference type="Gene3D" id="3.40.50.300">
    <property type="entry name" value="P-loop containing nucleotide triphosphate hydrolases"/>
    <property type="match status" value="1"/>
</dbReference>
<dbReference type="EMBL" id="PPPX01000001">
    <property type="protein sequence ID" value="POA10324.1"/>
    <property type="molecule type" value="Genomic_DNA"/>
</dbReference>
<dbReference type="InterPro" id="IPR003439">
    <property type="entry name" value="ABC_transporter-like_ATP-bd"/>
</dbReference>
<dbReference type="Pfam" id="PF22096">
    <property type="entry name" value="TagH_C"/>
    <property type="match status" value="1"/>
</dbReference>
<sequence length="510" mass="59217">MGSSIILKLLNVTHYYRNQQSKKWYAPFGYEAEDIELNNISLHIYEGEALGILGEPQSSKEVLGSILAGETKPDKGKYILRTDLYYGDIHDKHLHTETVRDLVAQSVKMFPVKVNDHKVSQILKYAHLADKSDVQVCRLSDSEYAQLLFGLARTSHSSILIFNQVIRHLNEHFFDEAINLSREYINDNLTMVVIDDDIQRLPQVTNYLAWISHGQLRKEGSIRQLLPVFQEHEKDRQSLSTEEEHETFDHDWKASRSHMPELTYNFKRVERYNHAKPPVALTRFWTLLITFTVGALLMVALMFANLGVIPMPKNTDQETIQNQQAHSFEDKLAYGVLLNSHITLKGLHHTANRQATRYSLLTITGENSKHYRVDIDGKHYQISKNDVRYFDPAGLYEKHSRDTLSTYMGKSYSNYYEYYNSHLHQQHKKVTDSLVPEKGKNNRLVVPVTEQPISMLFNDENKLTGFVYPMTDKSKLKQKFDIKGNTWITKSDDGYYIADLKHNKWLYIEL</sequence>
<gene>
    <name evidence="3" type="ORF">CD039_06185</name>
</gene>
<dbReference type="PANTHER" id="PTHR46743:SF2">
    <property type="entry name" value="TEICHOIC ACIDS EXPORT ATP-BINDING PROTEIN TAGH"/>
    <property type="match status" value="1"/>
</dbReference>
<dbReference type="Pfam" id="PF00005">
    <property type="entry name" value="ABC_tran"/>
    <property type="match status" value="1"/>
</dbReference>
<dbReference type="RefSeq" id="WP_103371560.1">
    <property type="nucleotide sequence ID" value="NZ_CBCRVO010000004.1"/>
</dbReference>
<feature type="domain" description="ABC transporter" evidence="2">
    <location>
        <begin position="7"/>
        <end position="238"/>
    </location>
</feature>
<dbReference type="InterPro" id="IPR053990">
    <property type="entry name" value="TagH_C"/>
</dbReference>
<keyword evidence="4" id="KW-1185">Reference proteome</keyword>
<dbReference type="GO" id="GO:0005524">
    <property type="term" value="F:ATP binding"/>
    <property type="evidence" value="ECO:0007669"/>
    <property type="project" value="UniProtKB-KW"/>
</dbReference>
<evidence type="ECO:0000259" key="2">
    <source>
        <dbReference type="PROSITE" id="PS50893"/>
    </source>
</evidence>
<dbReference type="PANTHER" id="PTHR46743">
    <property type="entry name" value="TEICHOIC ACIDS EXPORT ATP-BINDING PROTEIN TAGH"/>
    <property type="match status" value="1"/>
</dbReference>
<proteinExistence type="predicted"/>
<dbReference type="Pfam" id="PF22269">
    <property type="entry name" value="TagH_SH3-like"/>
    <property type="match status" value="1"/>
</dbReference>
<feature type="transmembrane region" description="Helical" evidence="1">
    <location>
        <begin position="284"/>
        <end position="304"/>
    </location>
</feature>
<dbReference type="InterPro" id="IPR027417">
    <property type="entry name" value="P-loop_NTPase"/>
</dbReference>
<keyword evidence="1" id="KW-0812">Transmembrane</keyword>
<dbReference type="Proteomes" id="UP000242712">
    <property type="component" value="Unassembled WGS sequence"/>
</dbReference>
<keyword evidence="1" id="KW-0472">Membrane</keyword>
<evidence type="ECO:0000256" key="1">
    <source>
        <dbReference type="SAM" id="Phobius"/>
    </source>
</evidence>
<protein>
    <submittedName>
        <fullName evidence="3">Teichoic acid ABC transporter ATP-binding protein</fullName>
    </submittedName>
</protein>